<protein>
    <submittedName>
        <fullName evidence="2">Acetyltransferase (GNAT) domain-containing protein</fullName>
    </submittedName>
</protein>
<dbReference type="STRING" id="571932.SAMN05421743_103298"/>
<gene>
    <name evidence="2" type="ORF">SAMN05421743_103298</name>
</gene>
<dbReference type="OrthoDB" id="3216107at2"/>
<proteinExistence type="predicted"/>
<evidence type="ECO:0000313" key="3">
    <source>
        <dbReference type="Proteomes" id="UP000198584"/>
    </source>
</evidence>
<dbReference type="CDD" id="cd04301">
    <property type="entry name" value="NAT_SF"/>
    <property type="match status" value="1"/>
</dbReference>
<evidence type="ECO:0000259" key="1">
    <source>
        <dbReference type="PROSITE" id="PS51186"/>
    </source>
</evidence>
<dbReference type="InterPro" id="IPR000182">
    <property type="entry name" value="GNAT_dom"/>
</dbReference>
<dbReference type="RefSeq" id="WP_093043266.1">
    <property type="nucleotide sequence ID" value="NZ_FNQR01000003.1"/>
</dbReference>
<sequence length="138" mass="16225">MEFNLKNGKTLSVHDYADKYFPAIQELNKQEQWMNLFEKGKETRQAWGNSNIAFVVKDKENVVGYIRGLTDKHVSLYICELLIAKDYRGKGIGGGLLDYVHKLYPKTRMEMLATSASHTYYESHRFRPFYGFRKTYHE</sequence>
<name>A0A1H3ZP41_9BACI</name>
<dbReference type="PROSITE" id="PS51186">
    <property type="entry name" value="GNAT"/>
    <property type="match status" value="1"/>
</dbReference>
<dbReference type="InterPro" id="IPR016181">
    <property type="entry name" value="Acyl_CoA_acyltransferase"/>
</dbReference>
<keyword evidence="2" id="KW-0808">Transferase</keyword>
<dbReference type="Gene3D" id="3.40.630.30">
    <property type="match status" value="1"/>
</dbReference>
<dbReference type="SUPFAM" id="SSF55729">
    <property type="entry name" value="Acyl-CoA N-acyltransferases (Nat)"/>
    <property type="match status" value="1"/>
</dbReference>
<evidence type="ECO:0000313" key="2">
    <source>
        <dbReference type="EMBL" id="SEA25002.1"/>
    </source>
</evidence>
<reference evidence="2 3" key="1">
    <citation type="submission" date="2016-10" db="EMBL/GenBank/DDBJ databases">
        <authorList>
            <person name="de Groot N.N."/>
        </authorList>
    </citation>
    <scope>NUCLEOTIDE SEQUENCE [LARGE SCALE GENOMIC DNA]</scope>
    <source>
        <strain evidence="2 3">CCM7597</strain>
    </source>
</reference>
<dbReference type="Proteomes" id="UP000198584">
    <property type="component" value="Unassembled WGS sequence"/>
</dbReference>
<accession>A0A1H3ZP41</accession>
<dbReference type="GO" id="GO:0016747">
    <property type="term" value="F:acyltransferase activity, transferring groups other than amino-acyl groups"/>
    <property type="evidence" value="ECO:0007669"/>
    <property type="project" value="InterPro"/>
</dbReference>
<dbReference type="AlphaFoldDB" id="A0A1H3ZP41"/>
<dbReference type="EMBL" id="FNQR01000003">
    <property type="protein sequence ID" value="SEA25002.1"/>
    <property type="molecule type" value="Genomic_DNA"/>
</dbReference>
<keyword evidence="3" id="KW-1185">Reference proteome</keyword>
<organism evidence="2 3">
    <name type="scientific">Thalassobacillus cyri</name>
    <dbReference type="NCBI Taxonomy" id="571932"/>
    <lineage>
        <taxon>Bacteria</taxon>
        <taxon>Bacillati</taxon>
        <taxon>Bacillota</taxon>
        <taxon>Bacilli</taxon>
        <taxon>Bacillales</taxon>
        <taxon>Bacillaceae</taxon>
        <taxon>Thalassobacillus</taxon>
    </lineage>
</organism>
<dbReference type="Pfam" id="PF13508">
    <property type="entry name" value="Acetyltransf_7"/>
    <property type="match status" value="1"/>
</dbReference>
<feature type="domain" description="N-acetyltransferase" evidence="1">
    <location>
        <begin position="11"/>
        <end position="138"/>
    </location>
</feature>